<dbReference type="InterPro" id="IPR009057">
    <property type="entry name" value="Homeodomain-like_sf"/>
</dbReference>
<name>A0A2I0VRY4_9ASPA</name>
<feature type="domain" description="Homeobox" evidence="12">
    <location>
        <begin position="60"/>
        <end position="120"/>
    </location>
</feature>
<dbReference type="Proteomes" id="UP000233837">
    <property type="component" value="Unassembled WGS sequence"/>
</dbReference>
<dbReference type="SUPFAM" id="SSF46689">
    <property type="entry name" value="Homeodomain-like"/>
    <property type="match status" value="1"/>
</dbReference>
<evidence type="ECO:0000256" key="3">
    <source>
        <dbReference type="ARBA" id="ARBA00023125"/>
    </source>
</evidence>
<keyword evidence="4 8" id="KW-0371">Homeobox</keyword>
<dbReference type="Pfam" id="PF00046">
    <property type="entry name" value="Homeodomain"/>
    <property type="match status" value="1"/>
</dbReference>
<dbReference type="GO" id="GO:0000981">
    <property type="term" value="F:DNA-binding transcription factor activity, RNA polymerase II-specific"/>
    <property type="evidence" value="ECO:0007669"/>
    <property type="project" value="UniProtKB-UniRule"/>
</dbReference>
<keyword evidence="11" id="KW-0175">Coiled coil</keyword>
<dbReference type="PROSITE" id="PS00027">
    <property type="entry name" value="HOMEOBOX_1"/>
    <property type="match status" value="1"/>
</dbReference>
<dbReference type="EMBL" id="KZ503291">
    <property type="protein sequence ID" value="PKU66167.1"/>
    <property type="molecule type" value="Genomic_DNA"/>
</dbReference>
<dbReference type="InterPro" id="IPR045224">
    <property type="entry name" value="HDZip_class_I_plant"/>
</dbReference>
<keyword evidence="3 8" id="KW-0238">DNA-binding</keyword>
<evidence type="ECO:0000256" key="8">
    <source>
        <dbReference type="PROSITE-ProRule" id="PRU00108"/>
    </source>
</evidence>
<evidence type="ECO:0000256" key="1">
    <source>
        <dbReference type="ARBA" id="ARBA00004123"/>
    </source>
</evidence>
<dbReference type="GO" id="GO:0005634">
    <property type="term" value="C:nucleus"/>
    <property type="evidence" value="ECO:0007669"/>
    <property type="project" value="UniProtKB-SubCell"/>
</dbReference>
<evidence type="ECO:0000256" key="7">
    <source>
        <dbReference type="ARBA" id="ARBA00025748"/>
    </source>
</evidence>
<feature type="coiled-coil region" evidence="11">
    <location>
        <begin position="112"/>
        <end position="160"/>
    </location>
</feature>
<keyword evidence="5 10" id="KW-0804">Transcription</keyword>
<evidence type="ECO:0000313" key="13">
    <source>
        <dbReference type="EMBL" id="PKU66167.1"/>
    </source>
</evidence>
<keyword evidence="14" id="KW-1185">Reference proteome</keyword>
<protein>
    <recommendedName>
        <fullName evidence="10">Homeobox-leucine zipper protein</fullName>
    </recommendedName>
    <alternativeName>
        <fullName evidence="10">HD-ZIP protein</fullName>
    </alternativeName>
    <alternativeName>
        <fullName evidence="10">Homeodomain transcription factor</fullName>
    </alternativeName>
</protein>
<evidence type="ECO:0000256" key="9">
    <source>
        <dbReference type="RuleBase" id="RU000682"/>
    </source>
</evidence>
<dbReference type="PRINTS" id="PR00031">
    <property type="entry name" value="HTHREPRESSR"/>
</dbReference>
<evidence type="ECO:0000256" key="2">
    <source>
        <dbReference type="ARBA" id="ARBA00023015"/>
    </source>
</evidence>
<proteinExistence type="inferred from homology"/>
<dbReference type="SMART" id="SM00389">
    <property type="entry name" value="HOX"/>
    <property type="match status" value="1"/>
</dbReference>
<accession>A0A2I0VRY4</accession>
<dbReference type="PANTHER" id="PTHR24326:SF527">
    <property type="entry name" value="HOMEOBOX-LEUCINE ZIPPER PROTEIN ATHB-40"/>
    <property type="match status" value="1"/>
</dbReference>
<gene>
    <name evidence="13" type="primary">ATHB-21</name>
    <name evidence="13" type="ORF">MA16_Dca009541</name>
</gene>
<dbReference type="AlphaFoldDB" id="A0A2I0VRY4"/>
<dbReference type="GO" id="GO:0045893">
    <property type="term" value="P:positive regulation of DNA-templated transcription"/>
    <property type="evidence" value="ECO:0007669"/>
    <property type="project" value="TreeGrafter"/>
</dbReference>
<dbReference type="FunFam" id="1.10.10.60:FF:000241">
    <property type="entry name" value="homeobox-leucine zipper protein ATHB-40"/>
    <property type="match status" value="1"/>
</dbReference>
<dbReference type="InterPro" id="IPR001356">
    <property type="entry name" value="HD"/>
</dbReference>
<keyword evidence="6 8" id="KW-0539">Nucleus</keyword>
<reference evidence="13 14" key="2">
    <citation type="journal article" date="2017" name="Nature">
        <title>The Apostasia genome and the evolution of orchids.</title>
        <authorList>
            <person name="Zhang G.Q."/>
            <person name="Liu K.W."/>
            <person name="Li Z."/>
            <person name="Lohaus R."/>
            <person name="Hsiao Y.Y."/>
            <person name="Niu S.C."/>
            <person name="Wang J.Y."/>
            <person name="Lin Y.C."/>
            <person name="Xu Q."/>
            <person name="Chen L.J."/>
            <person name="Yoshida K."/>
            <person name="Fujiwara S."/>
            <person name="Wang Z.W."/>
            <person name="Zhang Y.Q."/>
            <person name="Mitsuda N."/>
            <person name="Wang M."/>
            <person name="Liu G.H."/>
            <person name="Pecoraro L."/>
            <person name="Huang H.X."/>
            <person name="Xiao X.J."/>
            <person name="Lin M."/>
            <person name="Wu X.Y."/>
            <person name="Wu W.L."/>
            <person name="Chen Y.Y."/>
            <person name="Chang S.B."/>
            <person name="Sakamoto S."/>
            <person name="Ohme-Takagi M."/>
            <person name="Yagi M."/>
            <person name="Zeng S.J."/>
            <person name="Shen C.Y."/>
            <person name="Yeh C.M."/>
            <person name="Luo Y.B."/>
            <person name="Tsai W.C."/>
            <person name="Van de Peer Y."/>
            <person name="Liu Z.J."/>
        </authorList>
    </citation>
    <scope>NUCLEOTIDE SEQUENCE [LARGE SCALE GENOMIC DNA]</scope>
    <source>
        <tissue evidence="13">The whole plant</tissue>
    </source>
</reference>
<evidence type="ECO:0000256" key="11">
    <source>
        <dbReference type="SAM" id="Coils"/>
    </source>
</evidence>
<comment type="similarity">
    <text evidence="7 10">Belongs to the HD-ZIP homeobox family. Class I subfamily.</text>
</comment>
<dbReference type="CDD" id="cd00086">
    <property type="entry name" value="homeodomain"/>
    <property type="match status" value="1"/>
</dbReference>
<evidence type="ECO:0000256" key="10">
    <source>
        <dbReference type="RuleBase" id="RU369038"/>
    </source>
</evidence>
<evidence type="ECO:0000256" key="6">
    <source>
        <dbReference type="ARBA" id="ARBA00023242"/>
    </source>
</evidence>
<dbReference type="InterPro" id="IPR017970">
    <property type="entry name" value="Homeobox_CS"/>
</dbReference>
<dbReference type="Gene3D" id="1.10.10.60">
    <property type="entry name" value="Homeodomain-like"/>
    <property type="match status" value="1"/>
</dbReference>
<evidence type="ECO:0000256" key="5">
    <source>
        <dbReference type="ARBA" id="ARBA00023163"/>
    </source>
</evidence>
<evidence type="ECO:0000259" key="12">
    <source>
        <dbReference type="PROSITE" id="PS50071"/>
    </source>
</evidence>
<sequence length="225" mass="26117">MIATLQGDSEAESGAFRLSKPWRPGTVMEYSYLMSSGFTDNTPQGGKRLRRWQKKAVVAAAAEAKKRKLSDEQVKLLEFSFMRERKLECRRKESLAVELGLDPKQVAVWFQNRRARWKSRKMEEEYLRLKSENEEAVVEKCQLEKEVLKLKERLSKTEEEISRLSIGISGDQKDVRALESSSSSLSTVNHEVVAEDINAVDWQEYFIDFMYSNYWIGWGDDFHGM</sequence>
<feature type="DNA-binding region" description="Homeobox" evidence="8">
    <location>
        <begin position="62"/>
        <end position="121"/>
    </location>
</feature>
<dbReference type="InterPro" id="IPR000047">
    <property type="entry name" value="HTH_motif"/>
</dbReference>
<dbReference type="PANTHER" id="PTHR24326">
    <property type="entry name" value="HOMEOBOX-LEUCINE ZIPPER PROTEIN"/>
    <property type="match status" value="1"/>
</dbReference>
<reference evidence="13 14" key="1">
    <citation type="journal article" date="2016" name="Sci. Rep.">
        <title>The Dendrobium catenatum Lindl. genome sequence provides insights into polysaccharide synthase, floral development and adaptive evolution.</title>
        <authorList>
            <person name="Zhang G.Q."/>
            <person name="Xu Q."/>
            <person name="Bian C."/>
            <person name="Tsai W.C."/>
            <person name="Yeh C.M."/>
            <person name="Liu K.W."/>
            <person name="Yoshida K."/>
            <person name="Zhang L.S."/>
            <person name="Chang S.B."/>
            <person name="Chen F."/>
            <person name="Shi Y."/>
            <person name="Su Y.Y."/>
            <person name="Zhang Y.Q."/>
            <person name="Chen L.J."/>
            <person name="Yin Y."/>
            <person name="Lin M."/>
            <person name="Huang H."/>
            <person name="Deng H."/>
            <person name="Wang Z.W."/>
            <person name="Zhu S.L."/>
            <person name="Zhao X."/>
            <person name="Deng C."/>
            <person name="Niu S.C."/>
            <person name="Huang J."/>
            <person name="Wang M."/>
            <person name="Liu G.H."/>
            <person name="Yang H.J."/>
            <person name="Xiao X.J."/>
            <person name="Hsiao Y.Y."/>
            <person name="Wu W.L."/>
            <person name="Chen Y.Y."/>
            <person name="Mitsuda N."/>
            <person name="Ohme-Takagi M."/>
            <person name="Luo Y.B."/>
            <person name="Van de Peer Y."/>
            <person name="Liu Z.J."/>
        </authorList>
    </citation>
    <scope>NUCLEOTIDE SEQUENCE [LARGE SCALE GENOMIC DNA]</scope>
    <source>
        <tissue evidence="13">The whole plant</tissue>
    </source>
</reference>
<dbReference type="GO" id="GO:0009725">
    <property type="term" value="P:response to hormone"/>
    <property type="evidence" value="ECO:0007669"/>
    <property type="project" value="UniProtKB-ARBA"/>
</dbReference>
<comment type="function">
    <text evidence="10">Transcription factor.</text>
</comment>
<evidence type="ECO:0000313" key="14">
    <source>
        <dbReference type="Proteomes" id="UP000233837"/>
    </source>
</evidence>
<evidence type="ECO:0000256" key="4">
    <source>
        <dbReference type="ARBA" id="ARBA00023155"/>
    </source>
</evidence>
<dbReference type="PROSITE" id="PS50071">
    <property type="entry name" value="HOMEOBOX_2"/>
    <property type="match status" value="1"/>
</dbReference>
<comment type="subcellular location">
    <subcellularLocation>
        <location evidence="1 8 9">Nucleus</location>
    </subcellularLocation>
</comment>
<organism evidence="13 14">
    <name type="scientific">Dendrobium catenatum</name>
    <dbReference type="NCBI Taxonomy" id="906689"/>
    <lineage>
        <taxon>Eukaryota</taxon>
        <taxon>Viridiplantae</taxon>
        <taxon>Streptophyta</taxon>
        <taxon>Embryophyta</taxon>
        <taxon>Tracheophyta</taxon>
        <taxon>Spermatophyta</taxon>
        <taxon>Magnoliopsida</taxon>
        <taxon>Liliopsida</taxon>
        <taxon>Asparagales</taxon>
        <taxon>Orchidaceae</taxon>
        <taxon>Epidendroideae</taxon>
        <taxon>Malaxideae</taxon>
        <taxon>Dendrobiinae</taxon>
        <taxon>Dendrobium</taxon>
    </lineage>
</organism>
<dbReference type="GO" id="GO:0043565">
    <property type="term" value="F:sequence-specific DNA binding"/>
    <property type="evidence" value="ECO:0007669"/>
    <property type="project" value="TreeGrafter"/>
</dbReference>
<keyword evidence="2 10" id="KW-0805">Transcription regulation</keyword>